<sequence length="299" mass="33644">MRSEKITMVSITPTRRSLLKPLTGGTRVTSKVTCVSEKQTENKFELSKIGFVILAAQGIEVNVKSEWKTDLGWKVTCGWETLSNDTLQSVRLYNNGQQFMIYRPEKHGPSKSEVFRTPDHTMDVDCTVTSERGQSGRCIVTLEPYQPPIYDSTYTCEVSGERPMFRIGKMDYVLKSLVPPSNAHLEVVPSEDLATPRVMLNCSSQGLPAPSIFWTVGDEKAQADFTRREWNASSKLWQTWSSLTFTKTKPSMTVECLPEINRSNETFTGKPAVYNAASSKDINANIFFGAIFIIYHRLS</sequence>
<evidence type="ECO:0000313" key="2">
    <source>
        <dbReference type="Proteomes" id="UP001497472"/>
    </source>
</evidence>
<protein>
    <recommendedName>
        <fullName evidence="3">Ig-like domain-containing protein</fullName>
    </recommendedName>
</protein>
<dbReference type="EMBL" id="CAVLEF010000004">
    <property type="protein sequence ID" value="CAK1543244.1"/>
    <property type="molecule type" value="Genomic_DNA"/>
</dbReference>
<keyword evidence="2" id="KW-1185">Reference proteome</keyword>
<name>A0AAV1J495_9NEOP</name>
<dbReference type="InterPro" id="IPR036179">
    <property type="entry name" value="Ig-like_dom_sf"/>
</dbReference>
<gene>
    <name evidence="1" type="ORF">LNINA_LOCUS3073</name>
</gene>
<organism evidence="1 2">
    <name type="scientific">Leptosia nina</name>
    <dbReference type="NCBI Taxonomy" id="320188"/>
    <lineage>
        <taxon>Eukaryota</taxon>
        <taxon>Metazoa</taxon>
        <taxon>Ecdysozoa</taxon>
        <taxon>Arthropoda</taxon>
        <taxon>Hexapoda</taxon>
        <taxon>Insecta</taxon>
        <taxon>Pterygota</taxon>
        <taxon>Neoptera</taxon>
        <taxon>Endopterygota</taxon>
        <taxon>Lepidoptera</taxon>
        <taxon>Glossata</taxon>
        <taxon>Ditrysia</taxon>
        <taxon>Papilionoidea</taxon>
        <taxon>Pieridae</taxon>
        <taxon>Pierinae</taxon>
        <taxon>Leptosia</taxon>
    </lineage>
</organism>
<accession>A0AAV1J495</accession>
<comment type="caution">
    <text evidence="1">The sequence shown here is derived from an EMBL/GenBank/DDBJ whole genome shotgun (WGS) entry which is preliminary data.</text>
</comment>
<dbReference type="Proteomes" id="UP001497472">
    <property type="component" value="Unassembled WGS sequence"/>
</dbReference>
<dbReference type="SUPFAM" id="SSF48726">
    <property type="entry name" value="Immunoglobulin"/>
    <property type="match status" value="1"/>
</dbReference>
<proteinExistence type="predicted"/>
<dbReference type="InterPro" id="IPR013783">
    <property type="entry name" value="Ig-like_fold"/>
</dbReference>
<evidence type="ECO:0008006" key="3">
    <source>
        <dbReference type="Google" id="ProtNLM"/>
    </source>
</evidence>
<dbReference type="Gene3D" id="2.60.40.10">
    <property type="entry name" value="Immunoglobulins"/>
    <property type="match status" value="1"/>
</dbReference>
<evidence type="ECO:0000313" key="1">
    <source>
        <dbReference type="EMBL" id="CAK1543244.1"/>
    </source>
</evidence>
<dbReference type="AlphaFoldDB" id="A0AAV1J495"/>
<reference evidence="1 2" key="1">
    <citation type="submission" date="2023-11" db="EMBL/GenBank/DDBJ databases">
        <authorList>
            <person name="Okamura Y."/>
        </authorList>
    </citation>
    <scope>NUCLEOTIDE SEQUENCE [LARGE SCALE GENOMIC DNA]</scope>
</reference>